<dbReference type="RefSeq" id="WP_130539408.1">
    <property type="nucleotide sequence ID" value="NZ_CP042431.1"/>
</dbReference>
<keyword evidence="1" id="KW-0732">Signal</keyword>
<dbReference type="AlphaFoldDB" id="A0A4Q7N387"/>
<evidence type="ECO:0000256" key="1">
    <source>
        <dbReference type="SAM" id="SignalP"/>
    </source>
</evidence>
<proteinExistence type="predicted"/>
<protein>
    <submittedName>
        <fullName evidence="2">Uncharacterized protein</fullName>
    </submittedName>
</protein>
<dbReference type="OrthoDB" id="679718at2"/>
<name>A0A4Q7N387_9BACT</name>
<evidence type="ECO:0000313" key="3">
    <source>
        <dbReference type="Proteomes" id="UP000293874"/>
    </source>
</evidence>
<feature type="chain" id="PRO_5020888933" evidence="1">
    <location>
        <begin position="23"/>
        <end position="138"/>
    </location>
</feature>
<keyword evidence="3" id="KW-1185">Reference proteome</keyword>
<accession>A0A4Q7N387</accession>
<dbReference type="Proteomes" id="UP000293874">
    <property type="component" value="Unassembled WGS sequence"/>
</dbReference>
<organism evidence="2 3">
    <name type="scientific">Pseudobacter ginsenosidimutans</name>
    <dbReference type="NCBI Taxonomy" id="661488"/>
    <lineage>
        <taxon>Bacteria</taxon>
        <taxon>Pseudomonadati</taxon>
        <taxon>Bacteroidota</taxon>
        <taxon>Chitinophagia</taxon>
        <taxon>Chitinophagales</taxon>
        <taxon>Chitinophagaceae</taxon>
        <taxon>Pseudobacter</taxon>
    </lineage>
</organism>
<dbReference type="EMBL" id="SGXA01000001">
    <property type="protein sequence ID" value="RZS74995.1"/>
    <property type="molecule type" value="Genomic_DNA"/>
</dbReference>
<reference evidence="2 3" key="1">
    <citation type="submission" date="2019-02" db="EMBL/GenBank/DDBJ databases">
        <title>Genomic Encyclopedia of Type Strains, Phase IV (KMG-IV): sequencing the most valuable type-strain genomes for metagenomic binning, comparative biology and taxonomic classification.</title>
        <authorList>
            <person name="Goeker M."/>
        </authorList>
    </citation>
    <scope>NUCLEOTIDE SEQUENCE [LARGE SCALE GENOMIC DNA]</scope>
    <source>
        <strain evidence="2 3">DSM 18116</strain>
    </source>
</reference>
<comment type="caution">
    <text evidence="2">The sequence shown here is derived from an EMBL/GenBank/DDBJ whole genome shotgun (WGS) entry which is preliminary data.</text>
</comment>
<gene>
    <name evidence="2" type="ORF">EV199_0850</name>
</gene>
<evidence type="ECO:0000313" key="2">
    <source>
        <dbReference type="EMBL" id="RZS74995.1"/>
    </source>
</evidence>
<sequence>MKRLKKILSTWILVLTAFNVLNQSIDLDYSFRADFAFYYSGELDDIDTIAEFFLEKICGNEQLVPDDNDDSGYPIFAGQEKLEVFPFLLPVNRRYTEYPQVVNYSCALHQSAEAAHLLKGFLNIFSPPPDMVNSLILA</sequence>
<feature type="signal peptide" evidence="1">
    <location>
        <begin position="1"/>
        <end position="22"/>
    </location>
</feature>